<keyword evidence="2" id="KW-0808">Transferase</keyword>
<dbReference type="InterPro" id="IPR016181">
    <property type="entry name" value="Acyl_CoA_acyltransferase"/>
</dbReference>
<dbReference type="Pfam" id="PF13302">
    <property type="entry name" value="Acetyltransf_3"/>
    <property type="match status" value="1"/>
</dbReference>
<dbReference type="RefSeq" id="WP_190615485.1">
    <property type="nucleotide sequence ID" value="NZ_AP018712.1"/>
</dbReference>
<dbReference type="SUPFAM" id="SSF55729">
    <property type="entry name" value="Acyl-CoA N-acyltransferases (Nat)"/>
    <property type="match status" value="1"/>
</dbReference>
<dbReference type="InterPro" id="IPR000182">
    <property type="entry name" value="GNAT_dom"/>
</dbReference>
<evidence type="ECO:0000313" key="2">
    <source>
        <dbReference type="EMBL" id="BBE30378.1"/>
    </source>
</evidence>
<dbReference type="GO" id="GO:0016747">
    <property type="term" value="F:acyltransferase activity, transferring groups other than amino-acyl groups"/>
    <property type="evidence" value="ECO:0007669"/>
    <property type="project" value="InterPro"/>
</dbReference>
<protein>
    <submittedName>
        <fullName evidence="2">N-acetyltransferase</fullName>
    </submittedName>
</protein>
<feature type="domain" description="N-acetyltransferase" evidence="1">
    <location>
        <begin position="7"/>
        <end position="172"/>
    </location>
</feature>
<sequence length="176" mass="20712">MLKGNKIRLRAYKREELKLVMEFINDEDVTKFLRPGVPFPFRYEDEIKFYESLNPMSTSSYSFAIELLETEKYIGGCGINEIDWKNSVATVGIFLGKPYWNKGYGTEALKILVDFIFNEMNINKVKLNVYSFNERAIKSYKKVGFVVEGRLRQEIFKEGKYYDEIIMGILRSEYKI</sequence>
<dbReference type="KEGG" id="ocy:OSSY52_05190"/>
<evidence type="ECO:0000313" key="3">
    <source>
        <dbReference type="Proteomes" id="UP000516361"/>
    </source>
</evidence>
<evidence type="ECO:0000259" key="1">
    <source>
        <dbReference type="PROSITE" id="PS51186"/>
    </source>
</evidence>
<keyword evidence="3" id="KW-1185">Reference proteome</keyword>
<dbReference type="PANTHER" id="PTHR43415:SF3">
    <property type="entry name" value="GNAT-FAMILY ACETYLTRANSFERASE"/>
    <property type="match status" value="1"/>
</dbReference>
<dbReference type="AlphaFoldDB" id="A0A7G1G2A6"/>
<dbReference type="Gene3D" id="3.40.630.30">
    <property type="match status" value="1"/>
</dbReference>
<dbReference type="PROSITE" id="PS51186">
    <property type="entry name" value="GNAT"/>
    <property type="match status" value="1"/>
</dbReference>
<reference evidence="2 3" key="1">
    <citation type="submission" date="2018-06" db="EMBL/GenBank/DDBJ databases">
        <title>Genome sequencing of Oceanotoga sp. sy52.</title>
        <authorList>
            <person name="Mori K."/>
        </authorList>
    </citation>
    <scope>NUCLEOTIDE SEQUENCE [LARGE SCALE GENOMIC DNA]</scope>
    <source>
        <strain evidence="3">sy52</strain>
    </source>
</reference>
<accession>A0A7G1G2A6</accession>
<dbReference type="Proteomes" id="UP000516361">
    <property type="component" value="Chromosome"/>
</dbReference>
<organism evidence="2 3">
    <name type="scientific">Tepiditoga spiralis</name>
    <dbReference type="NCBI Taxonomy" id="2108365"/>
    <lineage>
        <taxon>Bacteria</taxon>
        <taxon>Thermotogati</taxon>
        <taxon>Thermotogota</taxon>
        <taxon>Thermotogae</taxon>
        <taxon>Petrotogales</taxon>
        <taxon>Petrotogaceae</taxon>
        <taxon>Tepiditoga</taxon>
    </lineage>
</organism>
<proteinExistence type="predicted"/>
<dbReference type="FunCoup" id="A0A7G1G2A6">
    <property type="interactions" value="1"/>
</dbReference>
<dbReference type="InParanoid" id="A0A7G1G2A6"/>
<dbReference type="PANTHER" id="PTHR43415">
    <property type="entry name" value="SPERMIDINE N(1)-ACETYLTRANSFERASE"/>
    <property type="match status" value="1"/>
</dbReference>
<name>A0A7G1G2A6_9BACT</name>
<dbReference type="EMBL" id="AP018712">
    <property type="protein sequence ID" value="BBE30378.1"/>
    <property type="molecule type" value="Genomic_DNA"/>
</dbReference>
<gene>
    <name evidence="2" type="ORF">OSSY52_05190</name>
</gene>